<dbReference type="InterPro" id="IPR011050">
    <property type="entry name" value="Pectin_lyase_fold/virulence"/>
</dbReference>
<organism evidence="3 4">
    <name type="scientific">Niveomyces insectorum RCEF 264</name>
    <dbReference type="NCBI Taxonomy" id="1081102"/>
    <lineage>
        <taxon>Eukaryota</taxon>
        <taxon>Fungi</taxon>
        <taxon>Dikarya</taxon>
        <taxon>Ascomycota</taxon>
        <taxon>Pezizomycotina</taxon>
        <taxon>Sordariomycetes</taxon>
        <taxon>Hypocreomycetidae</taxon>
        <taxon>Hypocreales</taxon>
        <taxon>Cordycipitaceae</taxon>
        <taxon>Niveomyces</taxon>
    </lineage>
</organism>
<dbReference type="Pfam" id="PF12708">
    <property type="entry name" value="Pect-lyase_RHGA_epim"/>
    <property type="match status" value="2"/>
</dbReference>
<feature type="region of interest" description="Disordered" evidence="1">
    <location>
        <begin position="1"/>
        <end position="25"/>
    </location>
</feature>
<dbReference type="OrthoDB" id="1046782at2759"/>
<evidence type="ECO:0000313" key="3">
    <source>
        <dbReference type="EMBL" id="OAA55282.1"/>
    </source>
</evidence>
<feature type="domain" description="Rhamnogalacturonase A/B/Epimerase-like pectate lyase" evidence="2">
    <location>
        <begin position="143"/>
        <end position="372"/>
    </location>
</feature>
<dbReference type="InterPro" id="IPR039279">
    <property type="entry name" value="QRT3-like"/>
</dbReference>
<accession>A0A167N981</accession>
<reference evidence="3 4" key="1">
    <citation type="journal article" date="2016" name="Genome Biol. Evol.">
        <title>Divergent and convergent evolution of fungal pathogenicity.</title>
        <authorList>
            <person name="Shang Y."/>
            <person name="Xiao G."/>
            <person name="Zheng P."/>
            <person name="Cen K."/>
            <person name="Zhan S."/>
            <person name="Wang C."/>
        </authorList>
    </citation>
    <scope>NUCLEOTIDE SEQUENCE [LARGE SCALE GENOMIC DNA]</scope>
    <source>
        <strain evidence="3 4">RCEF 264</strain>
    </source>
</reference>
<dbReference type="Gene3D" id="3.20.20.190">
    <property type="entry name" value="Phosphatidylinositol (PI) phosphodiesterase"/>
    <property type="match status" value="1"/>
</dbReference>
<dbReference type="SUPFAM" id="SSF51695">
    <property type="entry name" value="PLC-like phosphodiesterases"/>
    <property type="match status" value="1"/>
</dbReference>
<dbReference type="Proteomes" id="UP000076874">
    <property type="component" value="Unassembled WGS sequence"/>
</dbReference>
<dbReference type="GO" id="GO:0004650">
    <property type="term" value="F:polygalacturonase activity"/>
    <property type="evidence" value="ECO:0007669"/>
    <property type="project" value="InterPro"/>
</dbReference>
<protein>
    <submittedName>
        <fullName evidence="3">Pectin lyase fold/virulence factor</fullName>
    </submittedName>
</protein>
<proteinExistence type="predicted"/>
<dbReference type="GO" id="GO:0006629">
    <property type="term" value="P:lipid metabolic process"/>
    <property type="evidence" value="ECO:0007669"/>
    <property type="project" value="InterPro"/>
</dbReference>
<dbReference type="GO" id="GO:0008081">
    <property type="term" value="F:phosphoric diester hydrolase activity"/>
    <property type="evidence" value="ECO:0007669"/>
    <property type="project" value="InterPro"/>
</dbReference>
<comment type="caution">
    <text evidence="3">The sequence shown here is derived from an EMBL/GenBank/DDBJ whole genome shotgun (WGS) entry which is preliminary data.</text>
</comment>
<feature type="domain" description="Rhamnogalacturonase A/B/Epimerase-like pectate lyase" evidence="2">
    <location>
        <begin position="485"/>
        <end position="543"/>
    </location>
</feature>
<evidence type="ECO:0000313" key="4">
    <source>
        <dbReference type="Proteomes" id="UP000076874"/>
    </source>
</evidence>
<dbReference type="GO" id="GO:0016829">
    <property type="term" value="F:lyase activity"/>
    <property type="evidence" value="ECO:0007669"/>
    <property type="project" value="UniProtKB-KW"/>
</dbReference>
<keyword evidence="4" id="KW-1185">Reference proteome</keyword>
<dbReference type="STRING" id="1081102.A0A167N981"/>
<dbReference type="Gene3D" id="2.160.20.10">
    <property type="entry name" value="Single-stranded right-handed beta-helix, Pectin lyase-like"/>
    <property type="match status" value="2"/>
</dbReference>
<feature type="region of interest" description="Disordered" evidence="1">
    <location>
        <begin position="863"/>
        <end position="884"/>
    </location>
</feature>
<name>A0A167N981_9HYPO</name>
<gene>
    <name evidence="3" type="ORF">SPI_08377</name>
</gene>
<evidence type="ECO:0000256" key="1">
    <source>
        <dbReference type="SAM" id="MobiDB-lite"/>
    </source>
</evidence>
<dbReference type="InterPro" id="IPR012334">
    <property type="entry name" value="Pectin_lyas_fold"/>
</dbReference>
<sequence length="1466" mass="157873">MANALHQPGDHILAPRTSSTSSSFLSNATTNDINAARSVVKDAIAKMTTLNKARLAKPARNRYGLRPGTKMGKRAATDDAPPPLLVITDEIAQAAALLAEVDALAESNITAPVVSERASAFWMEGISRKGSVPWGNDSGYKVFRNVVADYGADPSGKKDATAAIQKAIDDGHRCGEKCGGSTTKNAIVYFPPGKYLVSSSIKVYFGTQIIGDANNWPRIVAAASFVGLGVLSTDVYVDNGGNGPDGNALEWYINTARFYSQIRNMRIDITGTDAGASVCGIHYQVAQATSIQNIELIAKTGTTQQGMFSENGSGGVMSDITFTGGNFGFYGGNQQFSASRMTFNGCKTAVQIIWDWGWVWKSVTVNNADVGFRLINDDGSGNVGSVSFVDSTFSDIKTSAIVMAAPADKPGSASTGLILDNVNLGGAVWVIGPTYTDGKRTWLSKAMDYTRESTLLGPKIDGLQVAPYYERARNQYSDKNPGDFFHLKDGGAKGDGVTDDTAAVQATFNKYGDGSKIIFVDAGTYILTDTVTIPKDAKIVGETWAQFAASGGKFADPSKPRVVLKVGSAGDVGTVEMQDLLLTTKGGTAGAVLMEWNVRATTAGAAALWDVHARVGGATGTGLTPSECPPITSGTNPAGCQAASLLLHITPKASGYFDNMWLWVADHMIDVTGAGADLPQLSVYSARGLLVESQAATWLYGTASEHSVYYQYNFHNARNVFTTMIQSESPYYQPTPKPPAPFDKVVGKVSGDPDYSCKAGNFSGCDESWAVVMTGCENVHVGGAGTYSWFSTYTQDCIDSHTCQKALWYLDGNYNHNRLAHVVGIGAEYVLVADGKGVLSTDNLAVTDHPKWAHISLFEVPSKGKAPDAPGSGGDNPSPEAKCSAKDRMYSTEVMPAGNFTPWMLAEPENAAVSNKQYITIVNLTPYRFVKTRTHSYQFDTFDFGDIPSGKARQNTMVYTYNVNANPVDDNGEAYYRVDGTDKTFVIRGTTHIPDDYPDRTVVDLTGMGLGQREYKDPGQEIPVTLVITGSEDYGYITSLQFGPNDWMHQLYDVLKDRQLRHIVMSGSHDAGMSTISNAWIGLGDSSNTQTQGLGMYDQLRVGSRWFDMRLVSVRDGGYWAAHVNEETNDAPLGATGATLDSLIDDINKFTAESPGEIIVWWIKYMVDLNTNVPAGKGRYWNADKANDFYKQLERINNRCPGMSAEPTKFGEQKARAFFDKNGGAGCVLLMTDGRLQDGVPVDKTSSGIYHGPTYLDRDDYWAQKGDTESNSAAEIAHMNTITRDNGQADNLLIMQWQCTPDLLTANFYGLSTIGILLTNPALYWDAFNAMSPETWPSVILEDYIGYQRLHEGSFPDELGAEIRVLAIGLNLYMVSQNCDVSPGKHPLLRKPVSRPAGNTLPAFAGQGAANGHVFQGIIYANGTVDPSPPPGFHLGRAAVLKAGTVFDNGTVLTVDMPNPDLHAAS</sequence>
<dbReference type="CDD" id="cd23668">
    <property type="entry name" value="GH55_beta13glucanase-like"/>
    <property type="match status" value="1"/>
</dbReference>
<evidence type="ECO:0000259" key="2">
    <source>
        <dbReference type="Pfam" id="PF12708"/>
    </source>
</evidence>
<dbReference type="PANTHER" id="PTHR33928:SF2">
    <property type="entry name" value="PECTATE LYASE SUPERFAMILY PROTEIN DOMAIN-CONTAINING PROTEIN-RELATED"/>
    <property type="match status" value="1"/>
</dbReference>
<dbReference type="PANTHER" id="PTHR33928">
    <property type="entry name" value="POLYGALACTURONASE QRT3"/>
    <property type="match status" value="1"/>
</dbReference>
<keyword evidence="3" id="KW-0456">Lyase</keyword>
<dbReference type="SUPFAM" id="SSF51126">
    <property type="entry name" value="Pectin lyase-like"/>
    <property type="match status" value="2"/>
</dbReference>
<dbReference type="InterPro" id="IPR017946">
    <property type="entry name" value="PLC-like_Pdiesterase_TIM-brl"/>
</dbReference>
<dbReference type="EMBL" id="AZHD01000020">
    <property type="protein sequence ID" value="OAA55282.1"/>
    <property type="molecule type" value="Genomic_DNA"/>
</dbReference>
<dbReference type="InterPro" id="IPR024535">
    <property type="entry name" value="RHGA/B-epi-like_pectate_lyase"/>
</dbReference>